<comment type="catalytic activity">
    <reaction evidence="9 10">
        <text>hydrogencarbonate + H(+) = CO2 + H2O</text>
        <dbReference type="Rhea" id="RHEA:10748"/>
        <dbReference type="ChEBI" id="CHEBI:15377"/>
        <dbReference type="ChEBI" id="CHEBI:15378"/>
        <dbReference type="ChEBI" id="CHEBI:16526"/>
        <dbReference type="ChEBI" id="CHEBI:17544"/>
        <dbReference type="EC" id="4.2.1.1"/>
    </reaction>
</comment>
<dbReference type="KEGG" id="bsen:DP114_10830"/>
<protein>
    <recommendedName>
        <fullName evidence="5 10">Carbonic anhydrase</fullName>
        <ecNumber evidence="4 10">4.2.1.1</ecNumber>
    </recommendedName>
</protein>
<evidence type="ECO:0000256" key="10">
    <source>
        <dbReference type="RuleBase" id="RU367011"/>
    </source>
</evidence>
<dbReference type="EC" id="4.2.1.1" evidence="4 10"/>
<evidence type="ECO:0000259" key="11">
    <source>
        <dbReference type="PROSITE" id="PS51144"/>
    </source>
</evidence>
<evidence type="ECO:0000256" key="6">
    <source>
        <dbReference type="ARBA" id="ARBA00022723"/>
    </source>
</evidence>
<evidence type="ECO:0000256" key="8">
    <source>
        <dbReference type="ARBA" id="ARBA00023239"/>
    </source>
</evidence>
<evidence type="ECO:0000256" key="2">
    <source>
        <dbReference type="ARBA" id="ARBA00002904"/>
    </source>
</evidence>
<dbReference type="EMBL" id="CP030118">
    <property type="protein sequence ID" value="QDL08325.1"/>
    <property type="molecule type" value="Genomic_DNA"/>
</dbReference>
<comment type="function">
    <text evidence="2 10">Reversible hydration of carbon dioxide.</text>
</comment>
<proteinExistence type="inferred from homology"/>
<comment type="cofactor">
    <cofactor evidence="1 10">
        <name>Zn(2+)</name>
        <dbReference type="ChEBI" id="CHEBI:29105"/>
    </cofactor>
</comment>
<dbReference type="Pfam" id="PF00194">
    <property type="entry name" value="Carb_anhydrase"/>
    <property type="match status" value="1"/>
</dbReference>
<dbReference type="GO" id="GO:0008270">
    <property type="term" value="F:zinc ion binding"/>
    <property type="evidence" value="ECO:0007669"/>
    <property type="project" value="UniProtKB-UniRule"/>
</dbReference>
<dbReference type="RefSeq" id="WP_169264923.1">
    <property type="nucleotide sequence ID" value="NZ_CAWOXK010000001.1"/>
</dbReference>
<feature type="domain" description="Alpha-carbonic anhydrase" evidence="11">
    <location>
        <begin position="35"/>
        <end position="258"/>
    </location>
</feature>
<comment type="similarity">
    <text evidence="3 10">Belongs to the alpha-carbonic anhydrase family.</text>
</comment>
<name>A0A856MAS0_9CYAN</name>
<dbReference type="GO" id="GO:0004089">
    <property type="term" value="F:carbonate dehydratase activity"/>
    <property type="evidence" value="ECO:0007669"/>
    <property type="project" value="UniProtKB-UniRule"/>
</dbReference>
<keyword evidence="6 10" id="KW-0479">Metal-binding</keyword>
<dbReference type="InterPro" id="IPR041891">
    <property type="entry name" value="Alpha_CA_prokaryot-like"/>
</dbReference>
<gene>
    <name evidence="12" type="ORF">DP114_10830</name>
</gene>
<reference evidence="12 13" key="1">
    <citation type="submission" date="2018-06" db="EMBL/GenBank/DDBJ databases">
        <title>Comparative genomics of Brasilonema spp. strains.</title>
        <authorList>
            <person name="Alvarenga D.O."/>
            <person name="Fiore M.F."/>
            <person name="Varani A.M."/>
        </authorList>
    </citation>
    <scope>NUCLEOTIDE SEQUENCE [LARGE SCALE GENOMIC DNA]</scope>
    <source>
        <strain evidence="12 13">CENA114</strain>
    </source>
</reference>
<dbReference type="InterPro" id="IPR001148">
    <property type="entry name" value="CA_dom"/>
</dbReference>
<accession>A0A856MAS0</accession>
<dbReference type="CDD" id="cd03124">
    <property type="entry name" value="alpha_CA_prokaryotic_like"/>
    <property type="match status" value="1"/>
</dbReference>
<dbReference type="InterPro" id="IPR036398">
    <property type="entry name" value="CA_dom_sf"/>
</dbReference>
<organism evidence="12 13">
    <name type="scientific">Brasilonema sennae CENA114</name>
    <dbReference type="NCBI Taxonomy" id="415709"/>
    <lineage>
        <taxon>Bacteria</taxon>
        <taxon>Bacillati</taxon>
        <taxon>Cyanobacteriota</taxon>
        <taxon>Cyanophyceae</taxon>
        <taxon>Nostocales</taxon>
        <taxon>Scytonemataceae</taxon>
        <taxon>Brasilonema</taxon>
        <taxon>Bromeliae group (in: Brasilonema)</taxon>
    </lineage>
</organism>
<evidence type="ECO:0000256" key="4">
    <source>
        <dbReference type="ARBA" id="ARBA00012925"/>
    </source>
</evidence>
<evidence type="ECO:0000256" key="7">
    <source>
        <dbReference type="ARBA" id="ARBA00022833"/>
    </source>
</evidence>
<dbReference type="Gene3D" id="3.10.200.10">
    <property type="entry name" value="Alpha carbonic anhydrase"/>
    <property type="match status" value="1"/>
</dbReference>
<evidence type="ECO:0000256" key="5">
    <source>
        <dbReference type="ARBA" id="ARBA00014628"/>
    </source>
</evidence>
<evidence type="ECO:0000313" key="13">
    <source>
        <dbReference type="Proteomes" id="UP000503129"/>
    </source>
</evidence>
<dbReference type="PANTHER" id="PTHR18952">
    <property type="entry name" value="CARBONIC ANHYDRASE"/>
    <property type="match status" value="1"/>
</dbReference>
<dbReference type="PROSITE" id="PS00162">
    <property type="entry name" value="ALPHA_CA_1"/>
    <property type="match status" value="1"/>
</dbReference>
<dbReference type="PANTHER" id="PTHR18952:SF265">
    <property type="entry name" value="CARBONIC ANHYDRASE"/>
    <property type="match status" value="1"/>
</dbReference>
<dbReference type="InterPro" id="IPR018338">
    <property type="entry name" value="Carbonic_anhydrase_a-class_CS"/>
</dbReference>
<dbReference type="SMART" id="SM01057">
    <property type="entry name" value="Carb_anhydrase"/>
    <property type="match status" value="1"/>
</dbReference>
<evidence type="ECO:0000256" key="1">
    <source>
        <dbReference type="ARBA" id="ARBA00001947"/>
    </source>
</evidence>
<sequence length="258" mass="28835">MDRRTLLKLFGFGALEISFGASFPSLASAAVGKEVNWGYIGESGSQNWGNLSPEFQLCKTGIQQSPIDLQGAVAAGLSPIEIDYKQTPLRIVNNGHTIQVNYEPGSSIKLDDQTYNLVQFHFHDPSEHTIDKKPFDMELHLVHRNEAGALAVIGVLLKQGQHNAALQPIWDAFPNRNEPEQLVKTVKVNAEQFLPKDRKVYRYFGSLTTPPCSQGVNWIVMQQPIEISQNQVQRFADLISIDARPVQPLNNRFVLRSS</sequence>
<evidence type="ECO:0000256" key="3">
    <source>
        <dbReference type="ARBA" id="ARBA00010718"/>
    </source>
</evidence>
<keyword evidence="8 10" id="KW-0456">Lyase</keyword>
<dbReference type="SUPFAM" id="SSF51069">
    <property type="entry name" value="Carbonic anhydrase"/>
    <property type="match status" value="1"/>
</dbReference>
<evidence type="ECO:0000313" key="12">
    <source>
        <dbReference type="EMBL" id="QDL08325.1"/>
    </source>
</evidence>
<keyword evidence="13" id="KW-1185">Reference proteome</keyword>
<dbReference type="InterPro" id="IPR023561">
    <property type="entry name" value="Carbonic_anhydrase_a-class"/>
</dbReference>
<dbReference type="Proteomes" id="UP000503129">
    <property type="component" value="Chromosome"/>
</dbReference>
<evidence type="ECO:0000256" key="9">
    <source>
        <dbReference type="ARBA" id="ARBA00048348"/>
    </source>
</evidence>
<dbReference type="PROSITE" id="PS51144">
    <property type="entry name" value="ALPHA_CA_2"/>
    <property type="match status" value="1"/>
</dbReference>
<dbReference type="AlphaFoldDB" id="A0A856MAS0"/>
<keyword evidence="7 10" id="KW-0862">Zinc</keyword>